<feature type="transmembrane region" description="Helical" evidence="1">
    <location>
        <begin position="227"/>
        <end position="246"/>
    </location>
</feature>
<keyword evidence="4" id="KW-1185">Reference proteome</keyword>
<feature type="transmembrane region" description="Helical" evidence="1">
    <location>
        <begin position="202"/>
        <end position="221"/>
    </location>
</feature>
<dbReference type="InterPro" id="IPR045340">
    <property type="entry name" value="DUF6533"/>
</dbReference>
<organism evidence="3 4">
    <name type="scientific">Rhizopogon vesiculosus</name>
    <dbReference type="NCBI Taxonomy" id="180088"/>
    <lineage>
        <taxon>Eukaryota</taxon>
        <taxon>Fungi</taxon>
        <taxon>Dikarya</taxon>
        <taxon>Basidiomycota</taxon>
        <taxon>Agaricomycotina</taxon>
        <taxon>Agaricomycetes</taxon>
        <taxon>Agaricomycetidae</taxon>
        <taxon>Boletales</taxon>
        <taxon>Suillineae</taxon>
        <taxon>Rhizopogonaceae</taxon>
        <taxon>Rhizopogon</taxon>
    </lineage>
</organism>
<dbReference type="Pfam" id="PF20151">
    <property type="entry name" value="DUF6533"/>
    <property type="match status" value="1"/>
</dbReference>
<reference evidence="3 4" key="1">
    <citation type="submission" date="2016-03" db="EMBL/GenBank/DDBJ databases">
        <title>Comparative genomics of the ectomycorrhizal sister species Rhizopogon vinicolor and Rhizopogon vesiculosus (Basidiomycota: Boletales) reveals a divergence of the mating type B locus.</title>
        <authorList>
            <person name="Mujic A.B."/>
            <person name="Kuo A."/>
            <person name="Tritt A."/>
            <person name="Lipzen A."/>
            <person name="Chen C."/>
            <person name="Johnson J."/>
            <person name="Sharma A."/>
            <person name="Barry K."/>
            <person name="Grigoriev I.V."/>
            <person name="Spatafora J.W."/>
        </authorList>
    </citation>
    <scope>NUCLEOTIDE SEQUENCE [LARGE SCALE GENOMIC DNA]</scope>
    <source>
        <strain evidence="3 4">AM-OR11-056</strain>
    </source>
</reference>
<evidence type="ECO:0000259" key="2">
    <source>
        <dbReference type="Pfam" id="PF20151"/>
    </source>
</evidence>
<sequence length="401" mass="44159">MMAQGLPITVSSLTPGYILLSALAILLYDVVTHLDEEIDYVTKSGSPSVKVIFILCRYLPFIIGILRVPIDVVGAGVNDDKVCLALLRSSIWLCVAQMACAEFIFLLRTYALWGCSKRVLFVLLTVYTAACVTDITSIQRYNASLTAEACYGVAHPNASALLAGFVSLVALEIGLFGITMYRVLMQYRATSGKLLNLLMRHNIMYFAAGVVIFLLRTYALWGCSKRILFVLLTVYTAACVTDIASIQRYNASLTAEACYGVALPNASALLVGFASLLTLEIGLFGITMCRVLMQYRATSGKLLNLLMRHNIMYFAAGVALNLLNIVGILLDPAQTKWHTDVIEIVQILFQALLATRMQLHLWSVNRHTVQSTALTMSMEDFQVRRSDSTVHQDPRAATPDC</sequence>
<gene>
    <name evidence="3" type="ORF">AZE42_03883</name>
</gene>
<proteinExistence type="predicted"/>
<keyword evidence="1" id="KW-1133">Transmembrane helix</keyword>
<feature type="transmembrane region" description="Helical" evidence="1">
    <location>
        <begin position="90"/>
        <end position="107"/>
    </location>
</feature>
<protein>
    <recommendedName>
        <fullName evidence="2">DUF6533 domain-containing protein</fullName>
    </recommendedName>
</protein>
<dbReference type="EMBL" id="LVVM01000203">
    <property type="protein sequence ID" value="OJA21323.1"/>
    <property type="molecule type" value="Genomic_DNA"/>
</dbReference>
<evidence type="ECO:0000256" key="1">
    <source>
        <dbReference type="SAM" id="Phobius"/>
    </source>
</evidence>
<feature type="transmembrane region" description="Helical" evidence="1">
    <location>
        <begin position="119"/>
        <end position="138"/>
    </location>
</feature>
<comment type="caution">
    <text evidence="3">The sequence shown here is derived from an EMBL/GenBank/DDBJ whole genome shotgun (WGS) entry which is preliminary data.</text>
</comment>
<evidence type="ECO:0000313" key="3">
    <source>
        <dbReference type="EMBL" id="OJA21323.1"/>
    </source>
</evidence>
<feature type="transmembrane region" description="Helical" evidence="1">
    <location>
        <begin position="51"/>
        <end position="70"/>
    </location>
</feature>
<accession>A0A1J8QN79</accession>
<feature type="transmembrane region" description="Helical" evidence="1">
    <location>
        <begin position="12"/>
        <end position="31"/>
    </location>
</feature>
<keyword evidence="1" id="KW-0812">Transmembrane</keyword>
<dbReference type="Proteomes" id="UP000183567">
    <property type="component" value="Unassembled WGS sequence"/>
</dbReference>
<feature type="domain" description="DUF6533" evidence="2">
    <location>
        <begin position="17"/>
        <end position="62"/>
    </location>
</feature>
<dbReference type="OrthoDB" id="3341843at2759"/>
<evidence type="ECO:0000313" key="4">
    <source>
        <dbReference type="Proteomes" id="UP000183567"/>
    </source>
</evidence>
<name>A0A1J8QN79_9AGAM</name>
<dbReference type="AlphaFoldDB" id="A0A1J8QN79"/>
<feature type="transmembrane region" description="Helical" evidence="1">
    <location>
        <begin position="313"/>
        <end position="330"/>
    </location>
</feature>
<feature type="transmembrane region" description="Helical" evidence="1">
    <location>
        <begin position="158"/>
        <end position="181"/>
    </location>
</feature>
<feature type="transmembrane region" description="Helical" evidence="1">
    <location>
        <begin position="267"/>
        <end position="293"/>
    </location>
</feature>
<keyword evidence="1" id="KW-0472">Membrane</keyword>